<accession>A0A6S7HEW5</accession>
<evidence type="ECO:0000313" key="1">
    <source>
        <dbReference type="EMBL" id="CAB4002936.1"/>
    </source>
</evidence>
<evidence type="ECO:0000313" key="2">
    <source>
        <dbReference type="Proteomes" id="UP001152795"/>
    </source>
</evidence>
<dbReference type="SUPFAM" id="SSF51126">
    <property type="entry name" value="Pectin lyase-like"/>
    <property type="match status" value="2"/>
</dbReference>
<dbReference type="Proteomes" id="UP001152795">
    <property type="component" value="Unassembled WGS sequence"/>
</dbReference>
<gene>
    <name evidence="1" type="ORF">PACLA_8A036335</name>
</gene>
<dbReference type="OrthoDB" id="5987961at2759"/>
<dbReference type="InterPro" id="IPR011050">
    <property type="entry name" value="Pectin_lyase_fold/virulence"/>
</dbReference>
<comment type="caution">
    <text evidence="1">The sequence shown here is derived from an EMBL/GenBank/DDBJ whole genome shotgun (WGS) entry which is preliminary data.</text>
</comment>
<proteinExistence type="predicted"/>
<name>A0A6S7HEW5_PARCT</name>
<sequence>MFIFTIASFVPSEQGIYVSRLNGNDRKTCGKLNSPCRTISYGIQQVSAGSYIYLDGSATSKNPYNCETLDPGHPGIRLTKSVSFVSIRSRAYISCLHGNSWLVDGTKFKGGIQISFSGLTFLNTSLRIFDAFVAVNDTVFAETKLVSLDIEVLNLPRLDLSLKNVVFQQNAACMTIKPSKGSMIFVNITNTLFYQNGNFSSNTPSILWLNSTENLINIQLRNCSFKKNIFKKYGMIAVVNQLGTTNFLLNQFRMEENSHTNPSIEEYDGLFGLVSAWVFMRLEHGLVYKTSSTFLTVTGNSAEINISNIQVDGFYSVTRGGGIVNVIQSDSCYLSIKDASFRNGNNDGTGGVVSIVVPNLVLTIQNSTIQNISSSNSGGAVFIRSLQNAYLQSWNRSKHFFVDLRIINSSFSYSASRLSGGAICVLAENLLVIVRDSSFLQNSATFLGGALFILTNNAATISFHDDYFLENSAFGGIICAKARRRESRLNLYVTNVVFVQNKLHATKPHATGIVFLWAQSTIVNASFKNTHFIENLAKDSSCICLSLSQSTLNFVTLNTCIFRENDGLRGTVYVEGRAALTCKHSIFDSNSIVTGTCGKAIMVLNIINSMIFLKNTTFVNNLCAALVVEFSGTSSLRIFNSTFVRNKYMTSSPGALGIFSDDQTSAIKAFITRVLFQENIAEMGSVMQLNDGEVRLTKCTFLNNFARIPGQGGQILSAGHRSLELFIFNSAFKQTIQKVLINNNNTKEFKVTSFLRLYNSCTLSVYNTTFNCDTKSDEPPILVSKGMISFDNASMSTCPVGHSIEKAKYRYPDSYMPFFSLTLSCKACDYNFYSLQRGTARGTARGLNVDDSFECTPCPRGADCVPAVRSKSNFWGYQISPTPPKLAFTICPFGYCTSPPANSSKYNDCQGKRTGVMCGECSQGYTEALWSTYCTPVKDCHDHWFWLLFLALVFSMAILLVFKPPFVTYSLKQIFWFKRFVGSRTANIQANHDIIRSLSVDEETGQENIPLSSTEQLKQGKRQFSRSVEIIFYFYQIAQLLLSSSSLTEFFDTQFLAPVLGFFNFQPSFKKQGFLCPFPGLTPETKLGFKIAPVFGTLVAIFFIYALHFFFSRMRGALRPAISPYLQASIKTVFLGYVTLATVSISLIRCVFVSGEARWFYNGNVLCYQWWQYAAYIFIAIFVVPFIFVLACISFKLHHDKITIQQFLLAIIFPLPFLMLWLFRFVCPSPVANVEENQNLNALKEMLLAPYGQPKGGSKRGALYWQSVLIARRFILVLIFCVVTEPSIRLFCMTLTCVFVLCCHLQVKPFQNSLANNLESLSLLFLVILGLVNLFKSVFVGSEQNIKGSLVTVLKVFQWLEIVMLGLFPAILLLLVCFAIISVFVRVLFMCFRSIFKCFFRPCLQRWFSRDSTRLLNICDNINDQ</sequence>
<dbReference type="PANTHER" id="PTHR11319">
    <property type="entry name" value="G PROTEIN-COUPLED RECEPTOR-RELATED"/>
    <property type="match status" value="1"/>
</dbReference>
<reference evidence="1" key="1">
    <citation type="submission" date="2020-04" db="EMBL/GenBank/DDBJ databases">
        <authorList>
            <person name="Alioto T."/>
            <person name="Alioto T."/>
            <person name="Gomez Garrido J."/>
        </authorList>
    </citation>
    <scope>NUCLEOTIDE SEQUENCE</scope>
    <source>
        <strain evidence="1">A484AB</strain>
    </source>
</reference>
<organism evidence="1 2">
    <name type="scientific">Paramuricea clavata</name>
    <name type="common">Red gorgonian</name>
    <name type="synonym">Violescent sea-whip</name>
    <dbReference type="NCBI Taxonomy" id="317549"/>
    <lineage>
        <taxon>Eukaryota</taxon>
        <taxon>Metazoa</taxon>
        <taxon>Cnidaria</taxon>
        <taxon>Anthozoa</taxon>
        <taxon>Octocorallia</taxon>
        <taxon>Malacalcyonacea</taxon>
        <taxon>Plexauridae</taxon>
        <taxon>Paramuricea</taxon>
    </lineage>
</organism>
<keyword evidence="2" id="KW-1185">Reference proteome</keyword>
<dbReference type="EMBL" id="CACRXK020004491">
    <property type="protein sequence ID" value="CAB4002936.1"/>
    <property type="molecule type" value="Genomic_DNA"/>
</dbReference>
<dbReference type="PANTHER" id="PTHR11319:SF35">
    <property type="entry name" value="OUTER MEMBRANE PROTEIN PMPC-RELATED"/>
    <property type="match status" value="1"/>
</dbReference>
<protein>
    <submittedName>
        <fullName evidence="1">Uncharacterized protein</fullName>
    </submittedName>
</protein>